<comment type="subcellular location">
    <subcellularLocation>
        <location evidence="1">Cell membrane</location>
        <topology evidence="1">Multi-pass membrane protein</topology>
    </subcellularLocation>
</comment>
<dbReference type="GO" id="GO:0005886">
    <property type="term" value="C:plasma membrane"/>
    <property type="evidence" value="ECO:0007669"/>
    <property type="project" value="UniProtKB-SubCell"/>
</dbReference>
<dbReference type="PANTHER" id="PTHR43266:SF2">
    <property type="entry name" value="MAJOR FACILITATOR SUPERFAMILY (MFS) PROFILE DOMAIN-CONTAINING PROTEIN"/>
    <property type="match status" value="1"/>
</dbReference>
<feature type="transmembrane region" description="Helical" evidence="7">
    <location>
        <begin position="138"/>
        <end position="157"/>
    </location>
</feature>
<evidence type="ECO:0000256" key="3">
    <source>
        <dbReference type="ARBA" id="ARBA00022475"/>
    </source>
</evidence>
<dbReference type="SUPFAM" id="SSF103473">
    <property type="entry name" value="MFS general substrate transporter"/>
    <property type="match status" value="1"/>
</dbReference>
<feature type="transmembrane region" description="Helical" evidence="7">
    <location>
        <begin position="73"/>
        <end position="90"/>
    </location>
</feature>
<feature type="transmembrane region" description="Helical" evidence="7">
    <location>
        <begin position="342"/>
        <end position="367"/>
    </location>
</feature>
<evidence type="ECO:0000256" key="6">
    <source>
        <dbReference type="ARBA" id="ARBA00023136"/>
    </source>
</evidence>
<evidence type="ECO:0000313" key="10">
    <source>
        <dbReference type="Proteomes" id="UP000198565"/>
    </source>
</evidence>
<feature type="transmembrane region" description="Helical" evidence="7">
    <location>
        <begin position="96"/>
        <end position="118"/>
    </location>
</feature>
<protein>
    <submittedName>
        <fullName evidence="9">Sugar phosphate permease</fullName>
    </submittedName>
</protein>
<keyword evidence="5 7" id="KW-1133">Transmembrane helix</keyword>
<feature type="domain" description="Major facilitator superfamily (MFS) profile" evidence="8">
    <location>
        <begin position="8"/>
        <end position="397"/>
    </location>
</feature>
<dbReference type="Pfam" id="PF07690">
    <property type="entry name" value="MFS_1"/>
    <property type="match status" value="1"/>
</dbReference>
<feature type="transmembrane region" description="Helical" evidence="7">
    <location>
        <begin position="373"/>
        <end position="393"/>
    </location>
</feature>
<dbReference type="AlphaFoldDB" id="A0A1I4LS33"/>
<dbReference type="STRING" id="334253.SAMN04487943_105170"/>
<dbReference type="Proteomes" id="UP000198565">
    <property type="component" value="Unassembled WGS sequence"/>
</dbReference>
<dbReference type="InterPro" id="IPR011701">
    <property type="entry name" value="MFS"/>
</dbReference>
<keyword evidence="4 7" id="KW-0812">Transmembrane</keyword>
<proteinExistence type="predicted"/>
<gene>
    <name evidence="9" type="ORF">SAMN04487943_105170</name>
</gene>
<evidence type="ECO:0000256" key="1">
    <source>
        <dbReference type="ARBA" id="ARBA00004651"/>
    </source>
</evidence>
<accession>A0A1I4LS33</accession>
<evidence type="ECO:0000313" key="9">
    <source>
        <dbReference type="EMBL" id="SFL93735.1"/>
    </source>
</evidence>
<evidence type="ECO:0000256" key="5">
    <source>
        <dbReference type="ARBA" id="ARBA00022989"/>
    </source>
</evidence>
<reference evidence="10" key="1">
    <citation type="submission" date="2016-10" db="EMBL/GenBank/DDBJ databases">
        <authorList>
            <person name="Varghese N."/>
            <person name="Submissions S."/>
        </authorList>
    </citation>
    <scope>NUCLEOTIDE SEQUENCE [LARGE SCALE GENOMIC DNA]</scope>
    <source>
        <strain evidence="10">CGMCC 1.4250</strain>
    </source>
</reference>
<dbReference type="InterPro" id="IPR020846">
    <property type="entry name" value="MFS_dom"/>
</dbReference>
<feature type="transmembrane region" description="Helical" evidence="7">
    <location>
        <begin position="253"/>
        <end position="274"/>
    </location>
</feature>
<dbReference type="InterPro" id="IPR036259">
    <property type="entry name" value="MFS_trans_sf"/>
</dbReference>
<dbReference type="EMBL" id="FOTR01000005">
    <property type="protein sequence ID" value="SFL93735.1"/>
    <property type="molecule type" value="Genomic_DNA"/>
</dbReference>
<keyword evidence="2" id="KW-0813">Transport</keyword>
<feature type="transmembrane region" description="Helical" evidence="7">
    <location>
        <begin position="41"/>
        <end position="61"/>
    </location>
</feature>
<evidence type="ECO:0000256" key="4">
    <source>
        <dbReference type="ARBA" id="ARBA00022692"/>
    </source>
</evidence>
<name>A0A1I4LS33_9BACI</name>
<organism evidence="9 10">
    <name type="scientific">Gracilibacillus orientalis</name>
    <dbReference type="NCBI Taxonomy" id="334253"/>
    <lineage>
        <taxon>Bacteria</taxon>
        <taxon>Bacillati</taxon>
        <taxon>Bacillota</taxon>
        <taxon>Bacilli</taxon>
        <taxon>Bacillales</taxon>
        <taxon>Bacillaceae</taxon>
        <taxon>Gracilibacillus</taxon>
    </lineage>
</organism>
<keyword evidence="6 7" id="KW-0472">Membrane</keyword>
<feature type="transmembrane region" description="Helical" evidence="7">
    <location>
        <begin position="163"/>
        <end position="182"/>
    </location>
</feature>
<sequence>MKMARWRYPLLLLSGIGVSNLGAWIYLIALNLIVLDMTGSPFAVSILYILIPIATLCTNVWSGSFIDRLNKRHLMICLDLIRAVLIFLFPYMDSLILIYVLVFIVNIANSIFEPASMVYMTKLIPKKDRQRFNALRNFIHSSGFILGPSIAGILFVIGSPYSAIQLNALALFISAIIILFLPNLEIREGNGMSVKVNIRIIRDDWRKIFTFSKSNRHITLVYVLFSGITIFMTSLDSLEAAFATEVLSLTESVYGFLVSIAGLGIITGSLTNAIFTNRLKINWLIGFGAIFTPLGYVIFAFSQNFIWASIGFFTLTFALSFANTGFLTFYQNNVPVNIMGRFSSILGMVEALLIIIVTVTVGIFAELLEIRPIYLIGSFAFLILGFIINVVIFDKSKKAYYDQDKFAIDDYSRYDKRKMECDYEENGASGTTDSTK</sequence>
<dbReference type="PANTHER" id="PTHR43266">
    <property type="entry name" value="MACROLIDE-EFFLUX PROTEIN"/>
    <property type="match status" value="1"/>
</dbReference>
<evidence type="ECO:0000256" key="2">
    <source>
        <dbReference type="ARBA" id="ARBA00022448"/>
    </source>
</evidence>
<evidence type="ECO:0000259" key="8">
    <source>
        <dbReference type="PROSITE" id="PS50850"/>
    </source>
</evidence>
<dbReference type="CDD" id="cd06173">
    <property type="entry name" value="MFS_MefA_like"/>
    <property type="match status" value="1"/>
</dbReference>
<feature type="transmembrane region" description="Helical" evidence="7">
    <location>
        <begin position="281"/>
        <end position="299"/>
    </location>
</feature>
<keyword evidence="3" id="KW-1003">Cell membrane</keyword>
<feature type="transmembrane region" description="Helical" evidence="7">
    <location>
        <begin position="305"/>
        <end position="330"/>
    </location>
</feature>
<evidence type="ECO:0000256" key="7">
    <source>
        <dbReference type="SAM" id="Phobius"/>
    </source>
</evidence>
<feature type="transmembrane region" description="Helical" evidence="7">
    <location>
        <begin position="12"/>
        <end position="35"/>
    </location>
</feature>
<dbReference type="GO" id="GO:0022857">
    <property type="term" value="F:transmembrane transporter activity"/>
    <property type="evidence" value="ECO:0007669"/>
    <property type="project" value="InterPro"/>
</dbReference>
<dbReference type="Gene3D" id="1.20.1250.20">
    <property type="entry name" value="MFS general substrate transporter like domains"/>
    <property type="match status" value="1"/>
</dbReference>
<keyword evidence="10" id="KW-1185">Reference proteome</keyword>
<feature type="transmembrane region" description="Helical" evidence="7">
    <location>
        <begin position="216"/>
        <end position="233"/>
    </location>
</feature>
<dbReference type="PROSITE" id="PS50850">
    <property type="entry name" value="MFS"/>
    <property type="match status" value="1"/>
</dbReference>